<reference evidence="12 13" key="1">
    <citation type="submission" date="2018-05" db="EMBL/GenBank/DDBJ databases">
        <title>Acuticoccus sediminis sp. nov., isolated from deep-sea sediment of Indian Ocean.</title>
        <authorList>
            <person name="Liu X."/>
            <person name="Lai Q."/>
            <person name="Du Y."/>
            <person name="Sun F."/>
            <person name="Zhang X."/>
            <person name="Wang S."/>
            <person name="Shao Z."/>
        </authorList>
    </citation>
    <scope>NUCLEOTIDE SEQUENCE [LARGE SCALE GENOMIC DNA]</scope>
    <source>
        <strain evidence="12 13">PTG4-2</strain>
    </source>
</reference>
<comment type="pathway">
    <text evidence="3">Amino-acid biosynthesis; L-leucine biosynthesis; L-leucine from 3-methyl-2-oxobutanoate: step 2/4.</text>
</comment>
<comment type="function">
    <text evidence="2">Catalyzes the isomerization between 2-isopropylmalate and 3-isopropylmalate, via the formation of 2-isopropylmaleate.</text>
</comment>
<dbReference type="NCBIfam" id="TIGR00171">
    <property type="entry name" value="leuD"/>
    <property type="match status" value="1"/>
</dbReference>
<evidence type="ECO:0000256" key="3">
    <source>
        <dbReference type="ARBA" id="ARBA00004729"/>
    </source>
</evidence>
<dbReference type="Proteomes" id="UP000249590">
    <property type="component" value="Unassembled WGS sequence"/>
</dbReference>
<evidence type="ECO:0000259" key="11">
    <source>
        <dbReference type="Pfam" id="PF00694"/>
    </source>
</evidence>
<evidence type="ECO:0000256" key="1">
    <source>
        <dbReference type="ARBA" id="ARBA00000491"/>
    </source>
</evidence>
<dbReference type="InterPro" id="IPR015928">
    <property type="entry name" value="Aconitase/3IPM_dehydase_swvl"/>
</dbReference>
<dbReference type="GO" id="GO:0009098">
    <property type="term" value="P:L-leucine biosynthetic process"/>
    <property type="evidence" value="ECO:0007669"/>
    <property type="project" value="UniProtKB-UniPathway"/>
</dbReference>
<evidence type="ECO:0000256" key="9">
    <source>
        <dbReference type="ARBA" id="ARBA00023239"/>
    </source>
</evidence>
<organism evidence="12 13">
    <name type="scientific">Acuticoccus sediminis</name>
    <dbReference type="NCBI Taxonomy" id="2184697"/>
    <lineage>
        <taxon>Bacteria</taxon>
        <taxon>Pseudomonadati</taxon>
        <taxon>Pseudomonadota</taxon>
        <taxon>Alphaproteobacteria</taxon>
        <taxon>Hyphomicrobiales</taxon>
        <taxon>Amorphaceae</taxon>
        <taxon>Acuticoccus</taxon>
    </lineage>
</organism>
<keyword evidence="9" id="KW-0456">Lyase</keyword>
<dbReference type="Gene3D" id="3.20.19.10">
    <property type="entry name" value="Aconitase, domain 4"/>
    <property type="match status" value="1"/>
</dbReference>
<evidence type="ECO:0000313" key="13">
    <source>
        <dbReference type="Proteomes" id="UP000249590"/>
    </source>
</evidence>
<comment type="caution">
    <text evidence="12">The sequence shown here is derived from an EMBL/GenBank/DDBJ whole genome shotgun (WGS) entry which is preliminary data.</text>
</comment>
<evidence type="ECO:0000313" key="12">
    <source>
        <dbReference type="EMBL" id="RAI01861.1"/>
    </source>
</evidence>
<dbReference type="InterPro" id="IPR000573">
    <property type="entry name" value="AconitaseA/IPMdHydase_ssu_swvl"/>
</dbReference>
<gene>
    <name evidence="12" type="primary">leuD</name>
    <name evidence="12" type="ORF">DLJ53_10675</name>
</gene>
<evidence type="ECO:0000256" key="2">
    <source>
        <dbReference type="ARBA" id="ARBA00002695"/>
    </source>
</evidence>
<dbReference type="InterPro" id="IPR004431">
    <property type="entry name" value="3-IsopropMal_deHydase_ssu"/>
</dbReference>
<protein>
    <recommendedName>
        <fullName evidence="6">3-isopropylmalate dehydratase</fullName>
        <ecNumber evidence="6">4.2.1.33</ecNumber>
    </recommendedName>
</protein>
<keyword evidence="8" id="KW-0028">Amino-acid biosynthesis</keyword>
<dbReference type="GO" id="GO:0009316">
    <property type="term" value="C:3-isopropylmalate dehydratase complex"/>
    <property type="evidence" value="ECO:0007669"/>
    <property type="project" value="InterPro"/>
</dbReference>
<evidence type="ECO:0000256" key="5">
    <source>
        <dbReference type="ARBA" id="ARBA00011271"/>
    </source>
</evidence>
<name>A0A8B2NSG7_9HYPH</name>
<evidence type="ECO:0000256" key="6">
    <source>
        <dbReference type="ARBA" id="ARBA00011998"/>
    </source>
</evidence>
<keyword evidence="13" id="KW-1185">Reference proteome</keyword>
<comment type="catalytic activity">
    <reaction evidence="1">
        <text>(2R,3S)-3-isopropylmalate = (2S)-2-isopropylmalate</text>
        <dbReference type="Rhea" id="RHEA:32287"/>
        <dbReference type="ChEBI" id="CHEBI:1178"/>
        <dbReference type="ChEBI" id="CHEBI:35121"/>
        <dbReference type="EC" id="4.2.1.33"/>
    </reaction>
</comment>
<proteinExistence type="inferred from homology"/>
<dbReference type="OrthoDB" id="9777465at2"/>
<feature type="domain" description="Aconitase A/isopropylmalate dehydratase small subunit swivel" evidence="11">
    <location>
        <begin position="4"/>
        <end position="122"/>
    </location>
</feature>
<dbReference type="RefSeq" id="WP_111345044.1">
    <property type="nucleotide sequence ID" value="NZ_QHHQ01000002.1"/>
</dbReference>
<dbReference type="InterPro" id="IPR050075">
    <property type="entry name" value="LeuD"/>
</dbReference>
<comment type="subunit">
    <text evidence="5">Heterodimer of LeuC and LeuD.</text>
</comment>
<evidence type="ECO:0000256" key="4">
    <source>
        <dbReference type="ARBA" id="ARBA00009845"/>
    </source>
</evidence>
<dbReference type="GO" id="GO:0003861">
    <property type="term" value="F:3-isopropylmalate dehydratase activity"/>
    <property type="evidence" value="ECO:0007669"/>
    <property type="project" value="UniProtKB-EC"/>
</dbReference>
<evidence type="ECO:0000256" key="10">
    <source>
        <dbReference type="ARBA" id="ARBA00023304"/>
    </source>
</evidence>
<evidence type="ECO:0000256" key="8">
    <source>
        <dbReference type="ARBA" id="ARBA00022605"/>
    </source>
</evidence>
<keyword evidence="10" id="KW-0100">Branched-chain amino acid biosynthesis</keyword>
<sequence>MTPIRRLTGIAAPLRGDNVDTDQIFPARYMSRPRKPAGYGDVLLHDHRFDPAGRENPDFVLNRDPYRRATVLVGGANFACGSAREQAVHALLDYGIRAVLAADMGDIFASSALENGLIAVSVGAEAGAAILARLEDEPGLEIAIDLEARTIEVPGLPTIGIALSGRRRTMLMDGLDPLRQLAAMTDRIDAFEARLPAGSAAAPGARPGPDGR</sequence>
<dbReference type="NCBIfam" id="NF002458">
    <property type="entry name" value="PRK01641.1"/>
    <property type="match status" value="1"/>
</dbReference>
<dbReference type="UniPathway" id="UPA00048">
    <property type="reaction ID" value="UER00071"/>
</dbReference>
<dbReference type="PANTHER" id="PTHR43345:SF5">
    <property type="entry name" value="3-ISOPROPYLMALATE DEHYDRATASE SMALL SUBUNIT"/>
    <property type="match status" value="1"/>
</dbReference>
<dbReference type="EC" id="4.2.1.33" evidence="6"/>
<dbReference type="AlphaFoldDB" id="A0A8B2NSG7"/>
<evidence type="ECO:0000256" key="7">
    <source>
        <dbReference type="ARBA" id="ARBA00022430"/>
    </source>
</evidence>
<keyword evidence="7" id="KW-0432">Leucine biosynthesis</keyword>
<dbReference type="Pfam" id="PF00694">
    <property type="entry name" value="Aconitase_C"/>
    <property type="match status" value="1"/>
</dbReference>
<dbReference type="PANTHER" id="PTHR43345">
    <property type="entry name" value="3-ISOPROPYLMALATE DEHYDRATASE SMALL SUBUNIT 2-RELATED-RELATED"/>
    <property type="match status" value="1"/>
</dbReference>
<dbReference type="SUPFAM" id="SSF52016">
    <property type="entry name" value="LeuD/IlvD-like"/>
    <property type="match status" value="1"/>
</dbReference>
<dbReference type="EMBL" id="QHHQ01000002">
    <property type="protein sequence ID" value="RAI01861.1"/>
    <property type="molecule type" value="Genomic_DNA"/>
</dbReference>
<accession>A0A8B2NSG7</accession>
<comment type="similarity">
    <text evidence="4">Belongs to the LeuD family. LeuD type 1 subfamily.</text>
</comment>